<evidence type="ECO:0000256" key="1">
    <source>
        <dbReference type="SAM" id="Phobius"/>
    </source>
</evidence>
<dbReference type="AlphaFoldDB" id="A0AA85JAW7"/>
<feature type="transmembrane region" description="Helical" evidence="1">
    <location>
        <begin position="30"/>
        <end position="51"/>
    </location>
</feature>
<protein>
    <submittedName>
        <fullName evidence="3">Uncharacterized protein</fullName>
    </submittedName>
</protein>
<keyword evidence="1" id="KW-0472">Membrane</keyword>
<sequence>MASSDVFSLCNLSYFFLPLPILFRSYTCQTLLILFTHLLVYLCVLFGTWQLELLHFGASSMLNPDRQTGEKHSRRQKQV</sequence>
<keyword evidence="1" id="KW-0812">Transmembrane</keyword>
<reference evidence="3" key="2">
    <citation type="submission" date="2023-11" db="UniProtKB">
        <authorList>
            <consortium name="WormBaseParasite"/>
        </authorList>
    </citation>
    <scope>IDENTIFICATION</scope>
</reference>
<dbReference type="Proteomes" id="UP000050795">
    <property type="component" value="Unassembled WGS sequence"/>
</dbReference>
<evidence type="ECO:0000313" key="2">
    <source>
        <dbReference type="Proteomes" id="UP000050795"/>
    </source>
</evidence>
<dbReference type="WBParaSite" id="TREG1_142470.1">
    <property type="protein sequence ID" value="TREG1_142470.1"/>
    <property type="gene ID" value="TREG1_142470"/>
</dbReference>
<reference evidence="2" key="1">
    <citation type="submission" date="2022-06" db="EMBL/GenBank/DDBJ databases">
        <authorList>
            <person name="Berger JAMES D."/>
            <person name="Berger JAMES D."/>
        </authorList>
    </citation>
    <scope>NUCLEOTIDE SEQUENCE [LARGE SCALE GENOMIC DNA]</scope>
</reference>
<organism evidence="2 3">
    <name type="scientific">Trichobilharzia regenti</name>
    <name type="common">Nasal bird schistosome</name>
    <dbReference type="NCBI Taxonomy" id="157069"/>
    <lineage>
        <taxon>Eukaryota</taxon>
        <taxon>Metazoa</taxon>
        <taxon>Spiralia</taxon>
        <taxon>Lophotrochozoa</taxon>
        <taxon>Platyhelminthes</taxon>
        <taxon>Trematoda</taxon>
        <taxon>Digenea</taxon>
        <taxon>Strigeidida</taxon>
        <taxon>Schistosomatoidea</taxon>
        <taxon>Schistosomatidae</taxon>
        <taxon>Trichobilharzia</taxon>
    </lineage>
</organism>
<keyword evidence="2" id="KW-1185">Reference proteome</keyword>
<name>A0AA85JAW7_TRIRE</name>
<accession>A0AA85JAW7</accession>
<feature type="transmembrane region" description="Helical" evidence="1">
    <location>
        <begin position="6"/>
        <end position="23"/>
    </location>
</feature>
<keyword evidence="1" id="KW-1133">Transmembrane helix</keyword>
<proteinExistence type="predicted"/>
<evidence type="ECO:0000313" key="3">
    <source>
        <dbReference type="WBParaSite" id="TREG1_142470.1"/>
    </source>
</evidence>